<dbReference type="InterPro" id="IPR002934">
    <property type="entry name" value="Polymerase_NTP_transf_dom"/>
</dbReference>
<dbReference type="SUPFAM" id="SSF81301">
    <property type="entry name" value="Nucleotidyltransferase"/>
    <property type="match status" value="1"/>
</dbReference>
<dbReference type="Pfam" id="PF01909">
    <property type="entry name" value="NTP_transf_2"/>
    <property type="match status" value="1"/>
</dbReference>
<dbReference type="EMBL" id="JASTZU010000058">
    <property type="protein sequence ID" value="MDL4842531.1"/>
    <property type="molecule type" value="Genomic_DNA"/>
</dbReference>
<dbReference type="InterPro" id="IPR043519">
    <property type="entry name" value="NT_sf"/>
</dbReference>
<gene>
    <name evidence="2" type="ORF">QQS35_19025</name>
</gene>
<proteinExistence type="predicted"/>
<evidence type="ECO:0000313" key="3">
    <source>
        <dbReference type="Proteomes" id="UP001235343"/>
    </source>
</evidence>
<keyword evidence="2" id="KW-0548">Nucleotidyltransferase</keyword>
<sequence>MRDFIKQIVEQFIVSYYPESNNVWIGGSTVYGNITKESDIDLLIIDGTKSSRLECHHFLGWKIEAFIYSPSSLEFQFQIAKYRGIPTIIKLCAEGLPLRDKLGAGKKLQEEALLLYEQGPQPWEEGKLNETRYQITDFLSDFKSSEDFGESLFILNKIINLMAELILRANGKWIGEGKWLARNLKAYDKDMYEKIIDYTKIYMKTNDKNELISLVKSILNNYGGELFCGYRGVLL</sequence>
<protein>
    <submittedName>
        <fullName evidence="2">Nucleotidyltransferase domain-containing protein</fullName>
        <ecNumber evidence="2">2.7.7.-</ecNumber>
    </submittedName>
</protein>
<keyword evidence="2" id="KW-0808">Transferase</keyword>
<feature type="domain" description="Polymerase nucleotidyl transferase" evidence="1">
    <location>
        <begin position="11"/>
        <end position="45"/>
    </location>
</feature>
<dbReference type="Proteomes" id="UP001235343">
    <property type="component" value="Unassembled WGS sequence"/>
</dbReference>
<name>A0ABT7L9I7_9BACI</name>
<evidence type="ECO:0000313" key="2">
    <source>
        <dbReference type="EMBL" id="MDL4842531.1"/>
    </source>
</evidence>
<reference evidence="2 3" key="1">
    <citation type="submission" date="2023-06" db="EMBL/GenBank/DDBJ databases">
        <title>Aquibacillus rhizosphaerae LR5S19.</title>
        <authorList>
            <person name="Sun J.-Q."/>
        </authorList>
    </citation>
    <scope>NUCLEOTIDE SEQUENCE [LARGE SCALE GENOMIC DNA]</scope>
    <source>
        <strain evidence="2 3">LR5S19</strain>
    </source>
</reference>
<organism evidence="2 3">
    <name type="scientific">Aquibacillus rhizosphaerae</name>
    <dbReference type="NCBI Taxonomy" id="3051431"/>
    <lineage>
        <taxon>Bacteria</taxon>
        <taxon>Bacillati</taxon>
        <taxon>Bacillota</taxon>
        <taxon>Bacilli</taxon>
        <taxon>Bacillales</taxon>
        <taxon>Bacillaceae</taxon>
        <taxon>Aquibacillus</taxon>
    </lineage>
</organism>
<dbReference type="EC" id="2.7.7.-" evidence="2"/>
<accession>A0ABT7L9I7</accession>
<keyword evidence="3" id="KW-1185">Reference proteome</keyword>
<comment type="caution">
    <text evidence="2">The sequence shown here is derived from an EMBL/GenBank/DDBJ whole genome shotgun (WGS) entry which is preliminary data.</text>
</comment>
<dbReference type="Gene3D" id="3.30.460.10">
    <property type="entry name" value="Beta Polymerase, domain 2"/>
    <property type="match status" value="1"/>
</dbReference>
<evidence type="ECO:0000259" key="1">
    <source>
        <dbReference type="Pfam" id="PF01909"/>
    </source>
</evidence>
<dbReference type="RefSeq" id="WP_285933802.1">
    <property type="nucleotide sequence ID" value="NZ_JASTZU010000058.1"/>
</dbReference>
<dbReference type="CDD" id="cd05403">
    <property type="entry name" value="NT_KNTase_like"/>
    <property type="match status" value="1"/>
</dbReference>
<dbReference type="GO" id="GO:0016779">
    <property type="term" value="F:nucleotidyltransferase activity"/>
    <property type="evidence" value="ECO:0007669"/>
    <property type="project" value="UniProtKB-KW"/>
</dbReference>